<dbReference type="HOGENOM" id="CLU_1607920_0_0_10"/>
<keyword evidence="1" id="KW-0472">Membrane</keyword>
<proteinExistence type="predicted"/>
<dbReference type="Proteomes" id="UP000008811">
    <property type="component" value="Chromosome"/>
</dbReference>
<reference evidence="2" key="1">
    <citation type="submission" date="2008-06" db="EMBL/GenBank/DDBJ databases">
        <title>Complete sequence of Chlorobaculum parvum NCIB 8327.</title>
        <authorList>
            <consortium name="US DOE Joint Genome Institute"/>
            <person name="Lucas S."/>
            <person name="Copeland A."/>
            <person name="Lapidus A."/>
            <person name="Glavina del Rio T."/>
            <person name="Dalin E."/>
            <person name="Tice H."/>
            <person name="Bruce D."/>
            <person name="Goodwin L."/>
            <person name="Pitluck S."/>
            <person name="Schmutz J."/>
            <person name="Larimer F."/>
            <person name="Land M."/>
            <person name="Hauser L."/>
            <person name="Kyrpides N."/>
            <person name="Mikhailova N."/>
            <person name="Zhao F."/>
            <person name="Li T."/>
            <person name="Liu Z."/>
            <person name="Overmann J."/>
            <person name="Bryant D.A."/>
            <person name="Richardson P."/>
        </authorList>
    </citation>
    <scope>NUCLEOTIDE SEQUENCE [LARGE SCALE GENOMIC DNA]</scope>
    <source>
        <strain evidence="2">NCIB 8327</strain>
    </source>
</reference>
<accession>B3QL15</accession>
<keyword evidence="3" id="KW-1185">Reference proteome</keyword>
<keyword evidence="1" id="KW-1133">Transmembrane helix</keyword>
<feature type="transmembrane region" description="Helical" evidence="1">
    <location>
        <begin position="16"/>
        <end position="38"/>
    </location>
</feature>
<protein>
    <submittedName>
        <fullName evidence="2">Uncharacterized protein</fullName>
    </submittedName>
</protein>
<evidence type="ECO:0000313" key="3">
    <source>
        <dbReference type="Proteomes" id="UP000008811"/>
    </source>
</evidence>
<feature type="transmembrane region" description="Helical" evidence="1">
    <location>
        <begin position="87"/>
        <end position="106"/>
    </location>
</feature>
<dbReference type="RefSeq" id="WP_012501636.1">
    <property type="nucleotide sequence ID" value="NC_011027.1"/>
</dbReference>
<gene>
    <name evidence="2" type="ordered locus">Cpar_0380</name>
</gene>
<evidence type="ECO:0000256" key="1">
    <source>
        <dbReference type="SAM" id="Phobius"/>
    </source>
</evidence>
<feature type="transmembrane region" description="Helical" evidence="1">
    <location>
        <begin position="118"/>
        <end position="137"/>
    </location>
</feature>
<organism evidence="2 3">
    <name type="scientific">Chlorobaculum parvum (strain DSM 263 / NCIMB 8327)</name>
    <name type="common">Chlorobium vibrioforme subsp. thiosulfatophilum</name>
    <dbReference type="NCBI Taxonomy" id="517417"/>
    <lineage>
        <taxon>Bacteria</taxon>
        <taxon>Pseudomonadati</taxon>
        <taxon>Chlorobiota</taxon>
        <taxon>Chlorobiia</taxon>
        <taxon>Chlorobiales</taxon>
        <taxon>Chlorobiaceae</taxon>
        <taxon>Chlorobaculum</taxon>
    </lineage>
</organism>
<keyword evidence="1" id="KW-0812">Transmembrane</keyword>
<dbReference type="STRING" id="517417.Cpar_0380"/>
<sequence length="165" mass="19080">MENQTRIHFEKTLKGFSYNVIGVILPFILSLIPIFVLGKYNAIWTFLDQGQFLLFGAGLYTTSIFLFGENQASIRHDIDKILNNISVWFLIICSSFYAIIYCLDLIKHDALSINTSFIRWTSVLLFFVSIISVYRSLFIDFLKTYPDVDIKEESKKGVDNILKEL</sequence>
<evidence type="ECO:0000313" key="2">
    <source>
        <dbReference type="EMBL" id="ACF10803.1"/>
    </source>
</evidence>
<dbReference type="KEGG" id="cpc:Cpar_0380"/>
<dbReference type="EMBL" id="CP001099">
    <property type="protein sequence ID" value="ACF10803.1"/>
    <property type="molecule type" value="Genomic_DNA"/>
</dbReference>
<feature type="transmembrane region" description="Helical" evidence="1">
    <location>
        <begin position="50"/>
        <end position="67"/>
    </location>
</feature>
<dbReference type="AlphaFoldDB" id="B3QL15"/>
<name>B3QL15_CHLP8</name>